<comment type="caution">
    <text evidence="2">The sequence shown here is derived from an EMBL/GenBank/DDBJ whole genome shotgun (WGS) entry which is preliminary data.</text>
</comment>
<dbReference type="PANTHER" id="PTHR30344:SF1">
    <property type="entry name" value="6-PHOSPHOGLUCONOLACTONASE"/>
    <property type="match status" value="1"/>
</dbReference>
<dbReference type="InterPro" id="IPR015943">
    <property type="entry name" value="WD40/YVTN_repeat-like_dom_sf"/>
</dbReference>
<comment type="similarity">
    <text evidence="1">Belongs to the cycloisomerase 2 family.</text>
</comment>
<dbReference type="InterPro" id="IPR019405">
    <property type="entry name" value="Lactonase_7-beta_prop"/>
</dbReference>
<dbReference type="PROSITE" id="PS51257">
    <property type="entry name" value="PROKAR_LIPOPROTEIN"/>
    <property type="match status" value="1"/>
</dbReference>
<dbReference type="GO" id="GO:0005829">
    <property type="term" value="C:cytosol"/>
    <property type="evidence" value="ECO:0007669"/>
    <property type="project" value="TreeGrafter"/>
</dbReference>
<evidence type="ECO:0000313" key="2">
    <source>
        <dbReference type="EMBL" id="KAA6330260.1"/>
    </source>
</evidence>
<evidence type="ECO:0000256" key="1">
    <source>
        <dbReference type="ARBA" id="ARBA00005564"/>
    </source>
</evidence>
<dbReference type="FunFam" id="2.130.10.10:FF:000306">
    <property type="entry name" value="3-carboxymuconate cyclase"/>
    <property type="match status" value="1"/>
</dbReference>
<proteinExistence type="inferred from homology"/>
<sequence>MIKQLSVCFLTGLLVASCSPKKPINQQTNDELTMLVGAYTSSGTSKGIYTFRFNTETGESTPLAETEASHASYLTLSADGKWVYAVNEYSDDRAAVSAYTFDKEKGTLHLLNSQPTGGGDPCYIITTGKSVITANYTGGSISIFPLQEDGSLLPVSSLISFTGSGLDKSRQASPHLHCVHLTPDGKYLFATNLGTDKIHKFVINPQAGADTPLLAAGEPDAFPLPAGTGPRHITFAPNGKYAYLISELSGQVIAFTYADGMLNEIQSIAADTLNARGSADIHISGDGKFLYASNRLKADGIAIFKIDEATGTLTKVGYQLTGIHPRNFNITPNGKFLLVACRDSNVIQIYERNKETGVLTDTKQDIKLDAPFCVKFAD</sequence>
<name>A0A5J4RAV1_9ZZZZ</name>
<dbReference type="EC" id="3.1.1.31" evidence="2"/>
<dbReference type="InterPro" id="IPR011048">
    <property type="entry name" value="Haem_d1_sf"/>
</dbReference>
<dbReference type="GO" id="GO:0017057">
    <property type="term" value="F:6-phosphogluconolactonase activity"/>
    <property type="evidence" value="ECO:0007669"/>
    <property type="project" value="UniProtKB-EC"/>
</dbReference>
<dbReference type="Gene3D" id="2.130.10.10">
    <property type="entry name" value="YVTN repeat-like/Quinoprotein amine dehydrogenase"/>
    <property type="match status" value="1"/>
</dbReference>
<keyword evidence="2" id="KW-0378">Hydrolase</keyword>
<gene>
    <name evidence="2" type="ORF">EZS27_021014</name>
</gene>
<dbReference type="InterPro" id="IPR050282">
    <property type="entry name" value="Cycloisomerase_2"/>
</dbReference>
<dbReference type="PANTHER" id="PTHR30344">
    <property type="entry name" value="6-PHOSPHOGLUCONOLACTONASE-RELATED"/>
    <property type="match status" value="1"/>
</dbReference>
<organism evidence="2">
    <name type="scientific">termite gut metagenome</name>
    <dbReference type="NCBI Taxonomy" id="433724"/>
    <lineage>
        <taxon>unclassified sequences</taxon>
        <taxon>metagenomes</taxon>
        <taxon>organismal metagenomes</taxon>
    </lineage>
</organism>
<accession>A0A5J4RAV1</accession>
<dbReference type="SUPFAM" id="SSF51004">
    <property type="entry name" value="C-terminal (heme d1) domain of cytochrome cd1-nitrite reductase"/>
    <property type="match status" value="1"/>
</dbReference>
<reference evidence="2" key="1">
    <citation type="submission" date="2019-03" db="EMBL/GenBank/DDBJ databases">
        <title>Single cell metagenomics reveals metabolic interactions within the superorganism composed of flagellate Streblomastix strix and complex community of Bacteroidetes bacteria on its surface.</title>
        <authorList>
            <person name="Treitli S.C."/>
            <person name="Kolisko M."/>
            <person name="Husnik F."/>
            <person name="Keeling P."/>
            <person name="Hampl V."/>
        </authorList>
    </citation>
    <scope>NUCLEOTIDE SEQUENCE</scope>
    <source>
        <strain evidence="2">STM</strain>
    </source>
</reference>
<dbReference type="EMBL" id="SNRY01001528">
    <property type="protein sequence ID" value="KAA6330260.1"/>
    <property type="molecule type" value="Genomic_DNA"/>
</dbReference>
<dbReference type="AlphaFoldDB" id="A0A5J4RAV1"/>
<dbReference type="Pfam" id="PF10282">
    <property type="entry name" value="Lactonase"/>
    <property type="match status" value="1"/>
</dbReference>
<protein>
    <submittedName>
        <fullName evidence="2">6-phosphogluconolactonase</fullName>
        <ecNumber evidence="2">3.1.1.31</ecNumber>
    </submittedName>
</protein>